<name>A0A1G1XV85_9BACT</name>
<dbReference type="Gene3D" id="1.20.1250.20">
    <property type="entry name" value="MFS general substrate transporter like domains"/>
    <property type="match status" value="2"/>
</dbReference>
<dbReference type="Pfam" id="PF07690">
    <property type="entry name" value="MFS_1"/>
    <property type="match status" value="1"/>
</dbReference>
<feature type="transmembrane region" description="Helical" evidence="4">
    <location>
        <begin position="47"/>
        <end position="69"/>
    </location>
</feature>
<feature type="transmembrane region" description="Helical" evidence="4">
    <location>
        <begin position="247"/>
        <end position="266"/>
    </location>
</feature>
<evidence type="ECO:0000256" key="2">
    <source>
        <dbReference type="ARBA" id="ARBA00022989"/>
    </source>
</evidence>
<feature type="domain" description="Major facilitator superfamily (MFS) profile" evidence="5">
    <location>
        <begin position="153"/>
        <end position="383"/>
    </location>
</feature>
<dbReference type="EMBL" id="MHIC01000038">
    <property type="protein sequence ID" value="OGY43989.1"/>
    <property type="molecule type" value="Genomic_DNA"/>
</dbReference>
<accession>A0A1G1XV85</accession>
<keyword evidence="1 4" id="KW-0812">Transmembrane</keyword>
<evidence type="ECO:0000256" key="4">
    <source>
        <dbReference type="SAM" id="Phobius"/>
    </source>
</evidence>
<reference evidence="6 7" key="1">
    <citation type="journal article" date="2016" name="Nat. Commun.">
        <title>Thousands of microbial genomes shed light on interconnected biogeochemical processes in an aquifer system.</title>
        <authorList>
            <person name="Anantharaman K."/>
            <person name="Brown C.T."/>
            <person name="Hug L.A."/>
            <person name="Sharon I."/>
            <person name="Castelle C.J."/>
            <person name="Probst A.J."/>
            <person name="Thomas B.C."/>
            <person name="Singh A."/>
            <person name="Wilkins M.J."/>
            <person name="Karaoz U."/>
            <person name="Brodie E.L."/>
            <person name="Williams K.H."/>
            <person name="Hubbard S.S."/>
            <person name="Banfield J.F."/>
        </authorList>
    </citation>
    <scope>NUCLEOTIDE SEQUENCE [LARGE SCALE GENOMIC DNA]</scope>
</reference>
<evidence type="ECO:0000313" key="6">
    <source>
        <dbReference type="EMBL" id="OGY43989.1"/>
    </source>
</evidence>
<comment type="caution">
    <text evidence="6">The sequence shown here is derived from an EMBL/GenBank/DDBJ whole genome shotgun (WGS) entry which is preliminary data.</text>
</comment>
<feature type="transmembrane region" description="Helical" evidence="4">
    <location>
        <begin position="21"/>
        <end position="41"/>
    </location>
</feature>
<proteinExistence type="predicted"/>
<feature type="transmembrane region" description="Helical" evidence="4">
    <location>
        <begin position="351"/>
        <end position="380"/>
    </location>
</feature>
<sequence>MLVFRYLKSNLSGGVVALYTNRIIQGIAGGLLGLFLPVFLYQQYQSINLLLIFYFFSFGLYLFLAAPGAIIASKITFKKSLIFSVFGGTLFYVCFYFFESNILLFSILALIFVNIDRMLYWVPYHSDFAKFTDKKTRGKTIAVLDSIASLVSIAIPAIAGFIIVQHGFNVLFLIVIFVYLSSVIPFFIIPRISEQYTFTYLQTWRMLFHPRDRKILFTYMADGAESIIGAVIWPIFIWQILQGDFEAVGIISSLIILATILLRLIIGSYTDRLNKKKLLQLGSLLYSVGWLIKIFAQTGLHIFIVSTYHNLSSIAMRTPYDTLMYEKAADAGHYIDEYTVLREMALNLGRLLAILVLFILLNFVGLNYAFIIAAVSILFINLI</sequence>
<dbReference type="Proteomes" id="UP000176241">
    <property type="component" value="Unassembled WGS sequence"/>
</dbReference>
<dbReference type="PROSITE" id="PS50850">
    <property type="entry name" value="MFS"/>
    <property type="match status" value="1"/>
</dbReference>
<dbReference type="AlphaFoldDB" id="A0A1G1XV85"/>
<dbReference type="PANTHER" id="PTHR23526">
    <property type="entry name" value="INTEGRAL MEMBRANE TRANSPORT PROTEIN-RELATED"/>
    <property type="match status" value="1"/>
</dbReference>
<protein>
    <recommendedName>
        <fullName evidence="5">Major facilitator superfamily (MFS) profile domain-containing protein</fullName>
    </recommendedName>
</protein>
<evidence type="ECO:0000256" key="3">
    <source>
        <dbReference type="ARBA" id="ARBA00023136"/>
    </source>
</evidence>
<dbReference type="InterPro" id="IPR020846">
    <property type="entry name" value="MFS_dom"/>
</dbReference>
<organism evidence="6 7">
    <name type="scientific">Candidatus Buchananbacteria bacterium RIFCSPHIGHO2_01_FULL_39_8</name>
    <dbReference type="NCBI Taxonomy" id="1797533"/>
    <lineage>
        <taxon>Bacteria</taxon>
        <taxon>Candidatus Buchananiibacteriota</taxon>
    </lineage>
</organism>
<dbReference type="InterPro" id="IPR011701">
    <property type="entry name" value="MFS"/>
</dbReference>
<dbReference type="InterPro" id="IPR036259">
    <property type="entry name" value="MFS_trans_sf"/>
</dbReference>
<gene>
    <name evidence="6" type="ORF">A2731_02590</name>
</gene>
<feature type="transmembrane region" description="Helical" evidence="4">
    <location>
        <begin position="143"/>
        <end position="164"/>
    </location>
</feature>
<feature type="transmembrane region" description="Helical" evidence="4">
    <location>
        <begin position="278"/>
        <end position="304"/>
    </location>
</feature>
<dbReference type="GO" id="GO:0022857">
    <property type="term" value="F:transmembrane transporter activity"/>
    <property type="evidence" value="ECO:0007669"/>
    <property type="project" value="InterPro"/>
</dbReference>
<evidence type="ECO:0000313" key="7">
    <source>
        <dbReference type="Proteomes" id="UP000176241"/>
    </source>
</evidence>
<feature type="transmembrane region" description="Helical" evidence="4">
    <location>
        <begin position="215"/>
        <end position="241"/>
    </location>
</feature>
<keyword evidence="2 4" id="KW-1133">Transmembrane helix</keyword>
<evidence type="ECO:0000256" key="1">
    <source>
        <dbReference type="ARBA" id="ARBA00022692"/>
    </source>
</evidence>
<feature type="transmembrane region" description="Helical" evidence="4">
    <location>
        <begin position="170"/>
        <end position="189"/>
    </location>
</feature>
<evidence type="ECO:0000259" key="5">
    <source>
        <dbReference type="PROSITE" id="PS50850"/>
    </source>
</evidence>
<keyword evidence="3 4" id="KW-0472">Membrane</keyword>
<dbReference type="SUPFAM" id="SSF103473">
    <property type="entry name" value="MFS general substrate transporter"/>
    <property type="match status" value="2"/>
</dbReference>
<dbReference type="InterPro" id="IPR052528">
    <property type="entry name" value="Sugar_transport-like"/>
</dbReference>
<dbReference type="STRING" id="1797533.A2731_02590"/>
<dbReference type="PANTHER" id="PTHR23526:SF2">
    <property type="entry name" value="MAJOR FACILITATOR SUPERFAMILY (MFS) PROFILE DOMAIN-CONTAINING PROTEIN"/>
    <property type="match status" value="1"/>
</dbReference>